<reference evidence="2 3" key="1">
    <citation type="submission" date="2019-03" db="EMBL/GenBank/DDBJ databases">
        <title>Whole genome sequence of Arthrobacter sp JH1-1.</title>
        <authorList>
            <person name="Trinh H.N."/>
        </authorList>
    </citation>
    <scope>NUCLEOTIDE SEQUENCE [LARGE SCALE GENOMIC DNA]</scope>
    <source>
        <strain evidence="2 3">JH1-1</strain>
    </source>
</reference>
<organism evidence="2 3">
    <name type="scientific">Arthrobacter terricola</name>
    <dbReference type="NCBI Taxonomy" id="2547396"/>
    <lineage>
        <taxon>Bacteria</taxon>
        <taxon>Bacillati</taxon>
        <taxon>Actinomycetota</taxon>
        <taxon>Actinomycetes</taxon>
        <taxon>Micrococcales</taxon>
        <taxon>Micrococcaceae</taxon>
        <taxon>Arthrobacter</taxon>
    </lineage>
</organism>
<feature type="compositionally biased region" description="Low complexity" evidence="1">
    <location>
        <begin position="76"/>
        <end position="97"/>
    </location>
</feature>
<feature type="region of interest" description="Disordered" evidence="1">
    <location>
        <begin position="55"/>
        <end position="103"/>
    </location>
</feature>
<keyword evidence="3" id="KW-1185">Reference proteome</keyword>
<comment type="caution">
    <text evidence="2">The sequence shown here is derived from an EMBL/GenBank/DDBJ whole genome shotgun (WGS) entry which is preliminary data.</text>
</comment>
<sequence length="262" mass="26709">MASHRSTRPSRVRGIRGLLISPRDLLVLAICVGGLLVSWVVYGVSGPGNPPAFGAGQTARASISPAVPPDSPASPAPDAVAGTPAPSSPAPSDKPSAIHAALGAPASPPEISLPAASAPVRITYPAADLDVAIHPLQPDPAAVSGQSIEPPETMDGYWLSTFGTPGAGSTNTTYVIGHSWEGLDAPFNHLSTAAAPGDELNVVTATGTMTYKVESVTTYTKSNLKDSPIWNAVANRLVIISCYTQDLWGKNVAVVASPVPGP</sequence>
<evidence type="ECO:0000256" key="1">
    <source>
        <dbReference type="SAM" id="MobiDB-lite"/>
    </source>
</evidence>
<proteinExistence type="predicted"/>
<dbReference type="Gene3D" id="2.40.260.10">
    <property type="entry name" value="Sortase"/>
    <property type="match status" value="1"/>
</dbReference>
<evidence type="ECO:0000313" key="2">
    <source>
        <dbReference type="EMBL" id="TDF95680.1"/>
    </source>
</evidence>
<name>A0A4R5KMD0_9MICC</name>
<accession>A0A4R5KMD0</accession>
<evidence type="ECO:0000313" key="3">
    <source>
        <dbReference type="Proteomes" id="UP000295511"/>
    </source>
</evidence>
<dbReference type="GO" id="GO:0016787">
    <property type="term" value="F:hydrolase activity"/>
    <property type="evidence" value="ECO:0007669"/>
    <property type="project" value="UniProtKB-KW"/>
</dbReference>
<gene>
    <name evidence="2" type="ORF">E1809_11710</name>
</gene>
<dbReference type="RefSeq" id="WP_133204411.1">
    <property type="nucleotide sequence ID" value="NZ_SMRU01000012.1"/>
</dbReference>
<dbReference type="Proteomes" id="UP000295511">
    <property type="component" value="Unassembled WGS sequence"/>
</dbReference>
<dbReference type="CDD" id="cd05829">
    <property type="entry name" value="Sortase_F"/>
    <property type="match status" value="1"/>
</dbReference>
<dbReference type="OrthoDB" id="4425249at2"/>
<dbReference type="SUPFAM" id="SSF63817">
    <property type="entry name" value="Sortase"/>
    <property type="match status" value="1"/>
</dbReference>
<dbReference type="AlphaFoldDB" id="A0A4R5KMD0"/>
<feature type="compositionally biased region" description="Pro residues" evidence="1">
    <location>
        <begin position="66"/>
        <end position="75"/>
    </location>
</feature>
<protein>
    <submittedName>
        <fullName evidence="2">Class F sortase</fullName>
    </submittedName>
</protein>
<dbReference type="InterPro" id="IPR042001">
    <property type="entry name" value="Sortase_F"/>
</dbReference>
<dbReference type="InterPro" id="IPR023365">
    <property type="entry name" value="Sortase_dom-sf"/>
</dbReference>
<dbReference type="EMBL" id="SMRU01000012">
    <property type="protein sequence ID" value="TDF95680.1"/>
    <property type="molecule type" value="Genomic_DNA"/>
</dbReference>